<dbReference type="EMBL" id="LR590481">
    <property type="protein sequence ID" value="VTQ87026.1"/>
    <property type="molecule type" value="Genomic_DNA"/>
</dbReference>
<sequence>METGFIWKGIHSSEKGLKIISLPNISTPEERVEKIVVPGRNGYLTTDDNTYEGEVKTVEFDIKHNNFDDMKQWLNGSGEVIFSNEMDRYYKARIVNKVDLIRVLEKFHSGVVQFDCQPFGYLKDESNIFKIIDYKFSRDSKSINPLESLNYSGGTVYKENESITLYKELAAKQIIINNTGTIYSEPTITICGTGDITIYINEETIKLKNVEDKITINSEMMECYKNTMPCNNKMYGEFPRFEVGENNISWEGDIKTIDIKKNTRFL</sequence>
<protein>
    <submittedName>
        <fullName evidence="1">Phage tail protein</fullName>
    </submittedName>
</protein>
<dbReference type="AlphaFoldDB" id="A0A4U9R7J2"/>
<dbReference type="Gene3D" id="2.40.30.200">
    <property type="match status" value="1"/>
</dbReference>
<gene>
    <name evidence="1" type="ORF">NCTC503_01018</name>
</gene>
<accession>A0A4U9R7J2</accession>
<dbReference type="NCBIfam" id="TIGR01633">
    <property type="entry name" value="phi3626_gp14_N"/>
    <property type="match status" value="1"/>
</dbReference>
<dbReference type="KEGG" id="hhw:NCTC503_01018"/>
<dbReference type="InterPro" id="IPR006520">
    <property type="entry name" value="Dit_BPSPP_N"/>
</dbReference>
<dbReference type="RefSeq" id="WP_138209719.1">
    <property type="nucleotide sequence ID" value="NZ_CBCRUQ010000004.1"/>
</dbReference>
<keyword evidence="2" id="KW-1185">Reference proteome</keyword>
<name>A0A4U9R7J2_HATHI</name>
<proteinExistence type="predicted"/>
<reference evidence="1 2" key="1">
    <citation type="submission" date="2019-05" db="EMBL/GenBank/DDBJ databases">
        <authorList>
            <consortium name="Pathogen Informatics"/>
        </authorList>
    </citation>
    <scope>NUCLEOTIDE SEQUENCE [LARGE SCALE GENOMIC DNA]</scope>
    <source>
        <strain evidence="1 2">NCTC503</strain>
    </source>
</reference>
<dbReference type="Proteomes" id="UP000308489">
    <property type="component" value="Chromosome 1"/>
</dbReference>
<organism evidence="1 2">
    <name type="scientific">Hathewaya histolytica</name>
    <name type="common">Clostridium histolyticum</name>
    <dbReference type="NCBI Taxonomy" id="1498"/>
    <lineage>
        <taxon>Bacteria</taxon>
        <taxon>Bacillati</taxon>
        <taxon>Bacillota</taxon>
        <taxon>Clostridia</taxon>
        <taxon>Eubacteriales</taxon>
        <taxon>Clostridiaceae</taxon>
        <taxon>Hathewaya</taxon>
    </lineage>
</organism>
<dbReference type="OrthoDB" id="2734969at2"/>
<evidence type="ECO:0000313" key="2">
    <source>
        <dbReference type="Proteomes" id="UP000308489"/>
    </source>
</evidence>
<evidence type="ECO:0000313" key="1">
    <source>
        <dbReference type="EMBL" id="VTQ87026.1"/>
    </source>
</evidence>